<protein>
    <submittedName>
        <fullName evidence="1">Uncharacterized protein</fullName>
    </submittedName>
</protein>
<proteinExistence type="predicted"/>
<dbReference type="AlphaFoldDB" id="A0A3B0ZQD4"/>
<reference evidence="1" key="1">
    <citation type="submission" date="2018-06" db="EMBL/GenBank/DDBJ databases">
        <authorList>
            <person name="Zhirakovskaya E."/>
        </authorList>
    </citation>
    <scope>NUCLEOTIDE SEQUENCE</scope>
</reference>
<evidence type="ECO:0000313" key="1">
    <source>
        <dbReference type="EMBL" id="VAW83614.1"/>
    </source>
</evidence>
<dbReference type="EMBL" id="UOFO01000014">
    <property type="protein sequence ID" value="VAW83614.1"/>
    <property type="molecule type" value="Genomic_DNA"/>
</dbReference>
<accession>A0A3B0ZQD4</accession>
<feature type="non-terminal residue" evidence="1">
    <location>
        <position position="1"/>
    </location>
</feature>
<organism evidence="1">
    <name type="scientific">hydrothermal vent metagenome</name>
    <dbReference type="NCBI Taxonomy" id="652676"/>
    <lineage>
        <taxon>unclassified sequences</taxon>
        <taxon>metagenomes</taxon>
        <taxon>ecological metagenomes</taxon>
    </lineage>
</organism>
<name>A0A3B0ZQD4_9ZZZZ</name>
<sequence length="38" mass="4243">QPQFARNVVAKDGSPLRVFADDDGVWRYPVTPKDVSPN</sequence>
<gene>
    <name evidence="1" type="ORF">MNBD_GAMMA16-122</name>
</gene>